<sequence>MKKHFVNSYFVCATLASIPIGFSEVSSEKNEEKPFYLILPKVWFRSFLFPFYIHKYI</sequence>
<gene>
    <name evidence="1" type="ORF">MarDSR_146</name>
</gene>
<accession>A0AA96EMH3</accession>
<reference evidence="1" key="1">
    <citation type="submission" date="2023-07" db="EMBL/GenBank/DDBJ databases">
        <authorList>
            <person name="Xia Y."/>
        </authorList>
    </citation>
    <scope>NUCLEOTIDE SEQUENCE</scope>
    <source>
        <strain evidence="1">E</strain>
    </source>
</reference>
<evidence type="ECO:0000313" key="1">
    <source>
        <dbReference type="EMBL" id="WNL50185.1"/>
    </source>
</evidence>
<name>A0AA96EMH3_9VIRU</name>
<proteinExistence type="predicted"/>
<organism evidence="1">
    <name type="scientific">Marseillevirus sp</name>
    <dbReference type="NCBI Taxonomy" id="2809551"/>
    <lineage>
        <taxon>Viruses</taxon>
        <taxon>Varidnaviria</taxon>
        <taxon>Bamfordvirae</taxon>
        <taxon>Nucleocytoviricota</taxon>
        <taxon>Megaviricetes</taxon>
        <taxon>Pimascovirales</taxon>
        <taxon>Pimascovirales incertae sedis</taxon>
        <taxon>Marseilleviridae</taxon>
        <taxon>Marseillevirus</taxon>
    </lineage>
</organism>
<protein>
    <submittedName>
        <fullName evidence="1">Uncharacterized protein</fullName>
    </submittedName>
</protein>
<dbReference type="EMBL" id="OR343189">
    <property type="protein sequence ID" value="WNL50185.1"/>
    <property type="molecule type" value="Genomic_DNA"/>
</dbReference>